<dbReference type="Pfam" id="PF00168">
    <property type="entry name" value="C2"/>
    <property type="match status" value="1"/>
</dbReference>
<evidence type="ECO:0000256" key="1">
    <source>
        <dbReference type="SAM" id="MobiDB-lite"/>
    </source>
</evidence>
<dbReference type="PANTHER" id="PTHR46291:SF4">
    <property type="entry name" value="C2 CALCIUM-DEPENDENT DOMAIN-CONTAINING PROTEIN 4C-LIKE"/>
    <property type="match status" value="1"/>
</dbReference>
<dbReference type="SMART" id="SM00239">
    <property type="entry name" value="C2"/>
    <property type="match status" value="1"/>
</dbReference>
<comment type="caution">
    <text evidence="2">The sequence shown here is derived from an EMBL/GenBank/DDBJ whole genome shotgun (WGS) entry which is preliminary data.</text>
</comment>
<organism evidence="2 3">
    <name type="scientific">Owenia fusiformis</name>
    <name type="common">Polychaete worm</name>
    <dbReference type="NCBI Taxonomy" id="6347"/>
    <lineage>
        <taxon>Eukaryota</taxon>
        <taxon>Metazoa</taxon>
        <taxon>Spiralia</taxon>
        <taxon>Lophotrochozoa</taxon>
        <taxon>Annelida</taxon>
        <taxon>Polychaeta</taxon>
        <taxon>Sedentaria</taxon>
        <taxon>Canalipalpata</taxon>
        <taxon>Sabellida</taxon>
        <taxon>Oweniida</taxon>
        <taxon>Oweniidae</taxon>
        <taxon>Owenia</taxon>
    </lineage>
</organism>
<evidence type="ECO:0000313" key="3">
    <source>
        <dbReference type="Proteomes" id="UP000749559"/>
    </source>
</evidence>
<feature type="compositionally biased region" description="Polar residues" evidence="1">
    <location>
        <begin position="254"/>
        <end position="269"/>
    </location>
</feature>
<gene>
    <name evidence="2" type="ORF">OFUS_LOCUS21402</name>
</gene>
<dbReference type="PROSITE" id="PS50004">
    <property type="entry name" value="C2"/>
    <property type="match status" value="1"/>
</dbReference>
<protein>
    <submittedName>
        <fullName evidence="2">Uncharacterized protein</fullName>
    </submittedName>
</protein>
<dbReference type="EMBL" id="CAIIXF020000010">
    <property type="protein sequence ID" value="CAH1797062.1"/>
    <property type="molecule type" value="Genomic_DNA"/>
</dbReference>
<evidence type="ECO:0000313" key="2">
    <source>
        <dbReference type="EMBL" id="CAH1797062.1"/>
    </source>
</evidence>
<feature type="compositionally biased region" description="Low complexity" evidence="1">
    <location>
        <begin position="241"/>
        <end position="253"/>
    </location>
</feature>
<dbReference type="AlphaFoldDB" id="A0A8J1TWD8"/>
<dbReference type="OrthoDB" id="9947256at2759"/>
<accession>A0A8J1TWD8</accession>
<dbReference type="InterPro" id="IPR000008">
    <property type="entry name" value="C2_dom"/>
</dbReference>
<feature type="region of interest" description="Disordered" evidence="1">
    <location>
        <begin position="319"/>
        <end position="340"/>
    </location>
</feature>
<dbReference type="PANTHER" id="PTHR46291">
    <property type="entry name" value="C2 DOMAIN-CONTAINING PROTEIN"/>
    <property type="match status" value="1"/>
</dbReference>
<dbReference type="SUPFAM" id="SSF49562">
    <property type="entry name" value="C2 domain (Calcium/lipid-binding domain, CaLB)"/>
    <property type="match status" value="1"/>
</dbReference>
<feature type="region of interest" description="Disordered" evidence="1">
    <location>
        <begin position="235"/>
        <end position="286"/>
    </location>
</feature>
<proteinExistence type="predicted"/>
<name>A0A8J1TWD8_OWEFU</name>
<reference evidence="2" key="1">
    <citation type="submission" date="2022-03" db="EMBL/GenBank/DDBJ databases">
        <authorList>
            <person name="Martin C."/>
        </authorList>
    </citation>
    <scope>NUCLEOTIDE SEQUENCE</scope>
</reference>
<dbReference type="Gene3D" id="2.60.40.150">
    <property type="entry name" value="C2 domain"/>
    <property type="match status" value="1"/>
</dbReference>
<keyword evidence="3" id="KW-1185">Reference proteome</keyword>
<dbReference type="Proteomes" id="UP000749559">
    <property type="component" value="Unassembled WGS sequence"/>
</dbReference>
<sequence length="520" mass="58175">MDTMKEWIAMKCNKTNKSPTNQQKLSPVRTQFAQVVTPENIPDFIIPPKVNYLATTPEEVDHPQQFSFNGIEDTQQPFNDFEKTSYSNNLQLPSRMNLPTTIRKYRSAPPSPCKTSEAYMISEKGTLSDGHLENLDIFSEDSFSISALTIPYLRTKTSYGFSTLSESPHTRRKESLFHNGTVSRPMKSLKNDRREFTSCDTVGGVSVGKLSLPIGHPLVRAASCNCRPSSLLAPKAPRNIGSDGNGSDSSLGSTPSRLSMSPVSSTHSTPEIPRKQKVNKIASRTERYYYRRRSSLKNLESGKPAEKCQCGCGGVVSDCSSVEPSPLQVRRKSNDGLSKRDTNHIQSQLNAHATSTSIQKSASQNSKLESGLNRLTSVEDRSIADRGELKFAVKYDPKIEILTVNVLKAENLSLKNKSEQVVNSCVKCYLLPGKQQKQVTHVIQQTNNPIFNQQFIFTAIDREEIANMKLCLRVLHKTPALKRSEFIGEVVLPLKSTQDEEEVRLWRYLQAHNDTQVLLY</sequence>
<dbReference type="InterPro" id="IPR035892">
    <property type="entry name" value="C2_domain_sf"/>
</dbReference>
<dbReference type="InterPro" id="IPR043549">
    <property type="entry name" value="C2C4C/C2C4D"/>
</dbReference>